<name>A0A174S163_ANAHA</name>
<dbReference type="RefSeq" id="WP_009264768.1">
    <property type="nucleotide sequence ID" value="NZ_CACRSX010000039.1"/>
</dbReference>
<evidence type="ECO:0000313" key="4">
    <source>
        <dbReference type="Proteomes" id="UP000095553"/>
    </source>
</evidence>
<evidence type="ECO:0008006" key="7">
    <source>
        <dbReference type="Google" id="ProtNLM"/>
    </source>
</evidence>
<dbReference type="AlphaFoldDB" id="A0A174S163"/>
<dbReference type="InterPro" id="IPR043773">
    <property type="entry name" value="JetA"/>
</dbReference>
<dbReference type="OrthoDB" id="1933360at2"/>
<dbReference type="Pfam" id="PF18982">
    <property type="entry name" value="JetA"/>
    <property type="match status" value="1"/>
</dbReference>
<evidence type="ECO:0000313" key="6">
    <source>
        <dbReference type="Proteomes" id="UP000095598"/>
    </source>
</evidence>
<dbReference type="Proteomes" id="UP000095598">
    <property type="component" value="Unassembled WGS sequence"/>
</dbReference>
<gene>
    <name evidence="1" type="ORF">ERS852425_01534</name>
    <name evidence="3" type="ORF">ERS852520_02491</name>
    <name evidence="2" type="ORF">ERS852571_01755</name>
</gene>
<evidence type="ECO:0000313" key="1">
    <source>
        <dbReference type="EMBL" id="CUM93074.1"/>
    </source>
</evidence>
<organism evidence="3 5">
    <name type="scientific">Anaerostipes hadrus</name>
    <dbReference type="NCBI Taxonomy" id="649756"/>
    <lineage>
        <taxon>Bacteria</taxon>
        <taxon>Bacillati</taxon>
        <taxon>Bacillota</taxon>
        <taxon>Clostridia</taxon>
        <taxon>Lachnospirales</taxon>
        <taxon>Lachnospiraceae</taxon>
        <taxon>Anaerostipes</taxon>
    </lineage>
</organism>
<dbReference type="EMBL" id="CYXY01000009">
    <property type="protein sequence ID" value="CUM97632.1"/>
    <property type="molecule type" value="Genomic_DNA"/>
</dbReference>
<dbReference type="Proteomes" id="UP000095553">
    <property type="component" value="Unassembled WGS sequence"/>
</dbReference>
<evidence type="ECO:0000313" key="2">
    <source>
        <dbReference type="EMBL" id="CUM97632.1"/>
    </source>
</evidence>
<evidence type="ECO:0000313" key="5">
    <source>
        <dbReference type="Proteomes" id="UP000095564"/>
    </source>
</evidence>
<dbReference type="EMBL" id="CZAU01000027">
    <property type="protein sequence ID" value="CUP90071.1"/>
    <property type="molecule type" value="Genomic_DNA"/>
</dbReference>
<protein>
    <recommendedName>
        <fullName evidence="7">TIGR02677 family protein</fullName>
    </recommendedName>
</protein>
<reference evidence="4 5" key="1">
    <citation type="submission" date="2015-09" db="EMBL/GenBank/DDBJ databases">
        <authorList>
            <consortium name="Pathogen Informatics"/>
        </authorList>
    </citation>
    <scope>NUCLEOTIDE SEQUENCE [LARGE SCALE GENOMIC DNA]</scope>
    <source>
        <strain evidence="1 6">2789STDY5608868</strain>
        <strain evidence="3 5">2789STDY5834908</strain>
        <strain evidence="2 4">2789STDY5834959</strain>
    </source>
</reference>
<proteinExistence type="predicted"/>
<dbReference type="EMBL" id="CYXT01000009">
    <property type="protein sequence ID" value="CUM93074.1"/>
    <property type="molecule type" value="Genomic_DNA"/>
</dbReference>
<evidence type="ECO:0000313" key="3">
    <source>
        <dbReference type="EMBL" id="CUP90071.1"/>
    </source>
</evidence>
<sequence length="452" mass="54201">MKFAYDIPDSFWSLFRSMNRELYMEALLKINEEYEYNNYYLSKEVCLQVLEDWNESQRIWLSPEEFESENDASQTPPNRILNWLIKTGWLKRIEDFSTLTTNIIIPDYAAVFLTAFEELVNPSTDDTEIYIQNVYATLFSFWHDKKMNLAMLKTALVNTKKLNKALQDMLHNMDHFFSRLLKQKSYEEVLAEHLEGYVEEIVEKKYHILKTNDNFYLYKNDIKRCLREMREDIPWMEQVQKKADKEKGEDVLSIINAIERGFDDIEHRISNMDKEHSKYIRATVTRMNYMLNGESDTRGLMIQLLKTIGDSKDSEEKIEKVGQSMNLSHFEVLSEKSLYKKRKRRDFASQVEEEKQQEELSREDVLRLNKIHTRYQQAEIEDFIEAYMHDDHMEVKDIDIRDEESFEKLILAYDYSTRRNSKYKVIERDDKLIDNGSYRYPALTFVRRKPKS</sequence>
<dbReference type="Proteomes" id="UP000095564">
    <property type="component" value="Unassembled WGS sequence"/>
</dbReference>
<accession>A0A174S163</accession>